<dbReference type="GO" id="GO:0016740">
    <property type="term" value="F:transferase activity"/>
    <property type="evidence" value="ECO:0007669"/>
    <property type="project" value="UniProtKB-KW"/>
</dbReference>
<evidence type="ECO:0000313" key="2">
    <source>
        <dbReference type="EMBL" id="JAG26378.1"/>
    </source>
</evidence>
<reference evidence="2" key="2">
    <citation type="submission" date="2014-07" db="EMBL/GenBank/DDBJ databases">
        <authorList>
            <person name="Hull J."/>
        </authorList>
    </citation>
    <scope>NUCLEOTIDE SEQUENCE</scope>
</reference>
<sequence length="115" mass="13201">GQLKKKFDVSKSVIQYVKKVRQTGILKKLKKGHPTVIPSSVDSIFLRAKRYGEGTTLPRTRKRRLTVPAGRGVTTEDMTAESNSDGEDEEQLETLMNFNFHYNFKFIIIFSHHCE</sequence>
<reference evidence="2" key="1">
    <citation type="journal article" date="2014" name="PLoS ONE">
        <title>Transcriptome-Based Identification of ABC Transporters in the Western Tarnished Plant Bug Lygus hesperus.</title>
        <authorList>
            <person name="Hull J.J."/>
            <person name="Chaney K."/>
            <person name="Geib S.M."/>
            <person name="Fabrick J.A."/>
            <person name="Brent C.S."/>
            <person name="Walsh D."/>
            <person name="Lavine L.C."/>
        </authorList>
    </citation>
    <scope>NUCLEOTIDE SEQUENCE</scope>
</reference>
<dbReference type="EMBL" id="GBHO01017226">
    <property type="protein sequence ID" value="JAG26378.1"/>
    <property type="molecule type" value="Transcribed_RNA"/>
</dbReference>
<keyword evidence="2" id="KW-0808">Transferase</keyword>
<organism evidence="2">
    <name type="scientific">Lygus hesperus</name>
    <name type="common">Western plant bug</name>
    <dbReference type="NCBI Taxonomy" id="30085"/>
    <lineage>
        <taxon>Eukaryota</taxon>
        <taxon>Metazoa</taxon>
        <taxon>Ecdysozoa</taxon>
        <taxon>Arthropoda</taxon>
        <taxon>Hexapoda</taxon>
        <taxon>Insecta</taxon>
        <taxon>Pterygota</taxon>
        <taxon>Neoptera</taxon>
        <taxon>Paraneoptera</taxon>
        <taxon>Hemiptera</taxon>
        <taxon>Heteroptera</taxon>
        <taxon>Panheteroptera</taxon>
        <taxon>Cimicomorpha</taxon>
        <taxon>Miridae</taxon>
        <taxon>Mirini</taxon>
        <taxon>Lygus</taxon>
    </lineage>
</organism>
<proteinExistence type="predicted"/>
<feature type="non-terminal residue" evidence="2">
    <location>
        <position position="1"/>
    </location>
</feature>
<evidence type="ECO:0000256" key="1">
    <source>
        <dbReference type="SAM" id="MobiDB-lite"/>
    </source>
</evidence>
<gene>
    <name evidence="2" type="primary">kptA</name>
    <name evidence="2" type="ORF">CM83_16284</name>
</gene>
<feature type="region of interest" description="Disordered" evidence="1">
    <location>
        <begin position="57"/>
        <end position="88"/>
    </location>
</feature>
<dbReference type="AlphaFoldDB" id="A0A0A9Y5K3"/>
<accession>A0A0A9Y5K3</accession>
<name>A0A0A9Y5K3_LYGHE</name>
<protein>
    <submittedName>
        <fullName evidence="2">Putative RNA 2'-phosphotransferase</fullName>
    </submittedName>
</protein>